<feature type="transmembrane region" description="Helical" evidence="1">
    <location>
        <begin position="25"/>
        <end position="52"/>
    </location>
</feature>
<dbReference type="EMBL" id="ASPP01009136">
    <property type="protein sequence ID" value="ETO24569.1"/>
    <property type="molecule type" value="Genomic_DNA"/>
</dbReference>
<sequence>MKIKRRNCGPVEITKDTKRNNAKNYFFFSLGFNIRVCYAINTLCFLLVFAFVHRNKGLKNFSDKTQKRFLRGFNLLRKYKEGRFHWLKKEFHVENFTKLFWQCKYLMKLVFNEKMIKLDKQNRGEQKTKQKTFVDLFHSKMQIKTGNNPLFETTNFHSSQEKNQKLNKLNPSIKKIIEIFYFLSLPIVAYVLIMCRYLYNNCDMIA</sequence>
<keyword evidence="3" id="KW-1185">Reference proteome</keyword>
<dbReference type="Proteomes" id="UP000023152">
    <property type="component" value="Unassembled WGS sequence"/>
</dbReference>
<reference evidence="2 3" key="1">
    <citation type="journal article" date="2013" name="Curr. Biol.">
        <title>The Genome of the Foraminiferan Reticulomyxa filosa.</title>
        <authorList>
            <person name="Glockner G."/>
            <person name="Hulsmann N."/>
            <person name="Schleicher M."/>
            <person name="Noegel A.A."/>
            <person name="Eichinger L."/>
            <person name="Gallinger C."/>
            <person name="Pawlowski J."/>
            <person name="Sierra R."/>
            <person name="Euteneuer U."/>
            <person name="Pillet L."/>
            <person name="Moustafa A."/>
            <person name="Platzer M."/>
            <person name="Groth M."/>
            <person name="Szafranski K."/>
            <person name="Schliwa M."/>
        </authorList>
    </citation>
    <scope>NUCLEOTIDE SEQUENCE [LARGE SCALE GENOMIC DNA]</scope>
</reference>
<proteinExistence type="predicted"/>
<accession>X6NFP3</accession>
<keyword evidence="1" id="KW-0812">Transmembrane</keyword>
<keyword evidence="1" id="KW-1133">Transmembrane helix</keyword>
<organism evidence="2 3">
    <name type="scientific">Reticulomyxa filosa</name>
    <dbReference type="NCBI Taxonomy" id="46433"/>
    <lineage>
        <taxon>Eukaryota</taxon>
        <taxon>Sar</taxon>
        <taxon>Rhizaria</taxon>
        <taxon>Retaria</taxon>
        <taxon>Foraminifera</taxon>
        <taxon>Monothalamids</taxon>
        <taxon>Reticulomyxidae</taxon>
        <taxon>Reticulomyxa</taxon>
    </lineage>
</organism>
<evidence type="ECO:0000256" key="1">
    <source>
        <dbReference type="SAM" id="Phobius"/>
    </source>
</evidence>
<evidence type="ECO:0000313" key="3">
    <source>
        <dbReference type="Proteomes" id="UP000023152"/>
    </source>
</evidence>
<gene>
    <name evidence="2" type="ORF">RFI_12589</name>
</gene>
<evidence type="ECO:0000313" key="2">
    <source>
        <dbReference type="EMBL" id="ETO24569.1"/>
    </source>
</evidence>
<keyword evidence="1" id="KW-0472">Membrane</keyword>
<comment type="caution">
    <text evidence="2">The sequence shown here is derived from an EMBL/GenBank/DDBJ whole genome shotgun (WGS) entry which is preliminary data.</text>
</comment>
<dbReference type="AlphaFoldDB" id="X6NFP3"/>
<name>X6NFP3_RETFI</name>
<protein>
    <submittedName>
        <fullName evidence="2">Uncharacterized protein</fullName>
    </submittedName>
</protein>
<feature type="transmembrane region" description="Helical" evidence="1">
    <location>
        <begin position="179"/>
        <end position="199"/>
    </location>
</feature>